<reference evidence="1 2" key="1">
    <citation type="submission" date="2019-02" db="EMBL/GenBank/DDBJ databases">
        <title>Kribbella capetownensis sp. nov. and Kribbella speibonae sp. nov., isolated from soil.</title>
        <authorList>
            <person name="Curtis S.M."/>
            <person name="Norton I."/>
            <person name="Everest G.J."/>
            <person name="Meyers P.R."/>
        </authorList>
    </citation>
    <scope>NUCLEOTIDE SEQUENCE [LARGE SCALE GENOMIC DNA]</scope>
    <source>
        <strain evidence="1 2">DSM 27082</strain>
    </source>
</reference>
<keyword evidence="2" id="KW-1185">Reference proteome</keyword>
<accession>A0A4R0I3J6</accession>
<organism evidence="1 2">
    <name type="scientific">Kribbella sindirgiensis</name>
    <dbReference type="NCBI Taxonomy" id="1124744"/>
    <lineage>
        <taxon>Bacteria</taxon>
        <taxon>Bacillati</taxon>
        <taxon>Actinomycetota</taxon>
        <taxon>Actinomycetes</taxon>
        <taxon>Propionibacteriales</taxon>
        <taxon>Kribbellaceae</taxon>
        <taxon>Kribbella</taxon>
    </lineage>
</organism>
<protein>
    <submittedName>
        <fullName evidence="1">Uncharacterized protein</fullName>
    </submittedName>
</protein>
<name>A0A4R0I3J6_9ACTN</name>
<dbReference type="EMBL" id="SJKA01000022">
    <property type="protein sequence ID" value="TCC19937.1"/>
    <property type="molecule type" value="Genomic_DNA"/>
</dbReference>
<dbReference type="Proteomes" id="UP000292695">
    <property type="component" value="Unassembled WGS sequence"/>
</dbReference>
<proteinExistence type="predicted"/>
<dbReference type="RefSeq" id="WP_131295857.1">
    <property type="nucleotide sequence ID" value="NZ_SJKA01000022.1"/>
</dbReference>
<sequence length="123" mass="13574">MNLYLKMLGDALDEAAGYEKPVYAFRITKDFLDDGADGEELGPDHLIAELDAGHGKTFILYTEGVSMGELDRCYEGRMVVDESHEGTSWNDEEIHSAPLRDFGVGYGGCTVVKWPGHPDWACS</sequence>
<gene>
    <name evidence="1" type="ORF">E0H50_37540</name>
</gene>
<evidence type="ECO:0000313" key="1">
    <source>
        <dbReference type="EMBL" id="TCC19937.1"/>
    </source>
</evidence>
<dbReference type="AlphaFoldDB" id="A0A4R0I3J6"/>
<evidence type="ECO:0000313" key="2">
    <source>
        <dbReference type="Proteomes" id="UP000292695"/>
    </source>
</evidence>
<comment type="caution">
    <text evidence="1">The sequence shown here is derived from an EMBL/GenBank/DDBJ whole genome shotgun (WGS) entry which is preliminary data.</text>
</comment>